<keyword evidence="4" id="KW-1185">Reference proteome</keyword>
<dbReference type="CDD" id="cd06662">
    <property type="entry name" value="SURF1"/>
    <property type="match status" value="1"/>
</dbReference>
<keyword evidence="1" id="KW-0812">Transmembrane</keyword>
<sequence>MRSPLLRPRWLGIHLGILLVAAVCVAGTAWQFVRAFEPDREVITNPVEDLAGAVPLDGLLEPGEYMHPETFANTAVTVTGRYSPEETLLVPRTEDGARGHDVILPLVTDDGAAVTVDRGWIPEGAAAPEVPGGEVTVTGWLLPPVSDGGFTPVATEDGTVERIATSLLVNEWDHPLYEGYVILPEGDPAAEGLTPVPPPEPPTGFTVNWRSLSYTFQWAMFGVSALVFWVLLMRRELADARASGDTKAPSEAEGARSEEAAGPGERPGDQPAAAGS</sequence>
<reference evidence="3 4" key="1">
    <citation type="submission" date="2021-05" db="EMBL/GenBank/DDBJ databases">
        <title>Direct Submission.</title>
        <authorList>
            <person name="Li K."/>
            <person name="Gao J."/>
        </authorList>
    </citation>
    <scope>NUCLEOTIDE SEQUENCE [LARGE SCALE GENOMIC DNA]</scope>
    <source>
        <strain evidence="3 4">Mg02</strain>
    </source>
</reference>
<keyword evidence="1" id="KW-1003">Cell membrane</keyword>
<proteinExistence type="inferred from homology"/>
<dbReference type="InterPro" id="IPR002994">
    <property type="entry name" value="Surf1/Shy1"/>
</dbReference>
<organism evidence="3 4">
    <name type="scientific">Nocardiopsis changdeensis</name>
    <dbReference type="NCBI Taxonomy" id="2831969"/>
    <lineage>
        <taxon>Bacteria</taxon>
        <taxon>Bacillati</taxon>
        <taxon>Actinomycetota</taxon>
        <taxon>Actinomycetes</taxon>
        <taxon>Streptosporangiales</taxon>
        <taxon>Nocardiopsidaceae</taxon>
        <taxon>Nocardiopsis</taxon>
    </lineage>
</organism>
<gene>
    <name evidence="3" type="ORF">KGD84_01290</name>
</gene>
<comment type="caution">
    <text evidence="1">Lacks conserved residue(s) required for the propagation of feature annotation.</text>
</comment>
<dbReference type="RefSeq" id="WP_220564300.1">
    <property type="nucleotide sequence ID" value="NZ_CP074133.1"/>
</dbReference>
<comment type="subcellular location">
    <subcellularLocation>
        <location evidence="1">Cell membrane</location>
        <topology evidence="1">Multi-pass membrane protein</topology>
    </subcellularLocation>
</comment>
<dbReference type="Pfam" id="PF02104">
    <property type="entry name" value="SURF1"/>
    <property type="match status" value="1"/>
</dbReference>
<name>A0ABX8BLG7_9ACTN</name>
<keyword evidence="1" id="KW-1133">Transmembrane helix</keyword>
<dbReference type="Proteomes" id="UP000676079">
    <property type="component" value="Chromosome"/>
</dbReference>
<feature type="region of interest" description="Disordered" evidence="2">
    <location>
        <begin position="240"/>
        <end position="276"/>
    </location>
</feature>
<dbReference type="PROSITE" id="PS50895">
    <property type="entry name" value="SURF1"/>
    <property type="match status" value="1"/>
</dbReference>
<accession>A0ABX8BLG7</accession>
<protein>
    <recommendedName>
        <fullName evidence="1">SURF1-like protein</fullName>
    </recommendedName>
</protein>
<keyword evidence="1" id="KW-0472">Membrane</keyword>
<evidence type="ECO:0000256" key="1">
    <source>
        <dbReference type="RuleBase" id="RU363076"/>
    </source>
</evidence>
<feature type="compositionally biased region" description="Basic and acidic residues" evidence="2">
    <location>
        <begin position="240"/>
        <end position="259"/>
    </location>
</feature>
<comment type="similarity">
    <text evidence="1">Belongs to the SURF1 family.</text>
</comment>
<evidence type="ECO:0000256" key="2">
    <source>
        <dbReference type="SAM" id="MobiDB-lite"/>
    </source>
</evidence>
<dbReference type="EMBL" id="CP074133">
    <property type="protein sequence ID" value="QUX23072.1"/>
    <property type="molecule type" value="Genomic_DNA"/>
</dbReference>
<evidence type="ECO:0000313" key="3">
    <source>
        <dbReference type="EMBL" id="QUX23072.1"/>
    </source>
</evidence>
<evidence type="ECO:0000313" key="4">
    <source>
        <dbReference type="Proteomes" id="UP000676079"/>
    </source>
</evidence>
<feature type="transmembrane region" description="Helical" evidence="1">
    <location>
        <begin position="214"/>
        <end position="232"/>
    </location>
</feature>